<dbReference type="Pfam" id="PF08327">
    <property type="entry name" value="AHSA1"/>
    <property type="match status" value="1"/>
</dbReference>
<evidence type="ECO:0000313" key="4">
    <source>
        <dbReference type="Proteomes" id="UP000199504"/>
    </source>
</evidence>
<dbReference type="InterPro" id="IPR023393">
    <property type="entry name" value="START-like_dom_sf"/>
</dbReference>
<dbReference type="SUPFAM" id="SSF55961">
    <property type="entry name" value="Bet v1-like"/>
    <property type="match status" value="1"/>
</dbReference>
<dbReference type="EMBL" id="FMCX01000006">
    <property type="protein sequence ID" value="SCF35659.1"/>
    <property type="molecule type" value="Genomic_DNA"/>
</dbReference>
<evidence type="ECO:0000259" key="2">
    <source>
        <dbReference type="Pfam" id="PF08327"/>
    </source>
</evidence>
<dbReference type="Proteomes" id="UP000199504">
    <property type="component" value="Unassembled WGS sequence"/>
</dbReference>
<accession>A0A1C4ZRZ0</accession>
<name>A0A1C4ZRZ0_9ACTN</name>
<protein>
    <submittedName>
        <fullName evidence="3">Uncharacterized conserved protein YndB, AHSA1/START domain</fullName>
    </submittedName>
</protein>
<dbReference type="STRING" id="262898.GA0070564_106236"/>
<evidence type="ECO:0000256" key="1">
    <source>
        <dbReference type="ARBA" id="ARBA00006817"/>
    </source>
</evidence>
<sequence>MTDTAQRTDVLVHRSYLKADPEQVWAALTRSELTRRYGYAGAIDIDLRPGGSYRGYASEAMVGSGVDIVIVEGEITAVEPLRRLAMTWRMTADPAMAAEGPTRLTYEIGQDERGITTLTVTHDLTGAPQTAALVSGSVPGTGGGWAFVLSDLKSLLETGSGVAG</sequence>
<evidence type="ECO:0000313" key="3">
    <source>
        <dbReference type="EMBL" id="SCF35659.1"/>
    </source>
</evidence>
<dbReference type="Gene3D" id="3.30.530.20">
    <property type="match status" value="1"/>
</dbReference>
<dbReference type="AlphaFoldDB" id="A0A1C4ZRZ0"/>
<gene>
    <name evidence="3" type="ORF">GA0070564_106236</name>
</gene>
<comment type="similarity">
    <text evidence="1">Belongs to the AHA1 family.</text>
</comment>
<proteinExistence type="inferred from homology"/>
<feature type="domain" description="Activator of Hsp90 ATPase homologue 1/2-like C-terminal" evidence="2">
    <location>
        <begin position="18"/>
        <end position="157"/>
    </location>
</feature>
<dbReference type="InterPro" id="IPR013538">
    <property type="entry name" value="ASHA1/2-like_C"/>
</dbReference>
<dbReference type="OrthoDB" id="9815653at2"/>
<dbReference type="RefSeq" id="WP_091611019.1">
    <property type="nucleotide sequence ID" value="NZ_FMCX01000006.1"/>
</dbReference>
<organism evidence="3 4">
    <name type="scientific">Micromonospora mirobrigensis</name>
    <dbReference type="NCBI Taxonomy" id="262898"/>
    <lineage>
        <taxon>Bacteria</taxon>
        <taxon>Bacillati</taxon>
        <taxon>Actinomycetota</taxon>
        <taxon>Actinomycetes</taxon>
        <taxon>Micromonosporales</taxon>
        <taxon>Micromonosporaceae</taxon>
        <taxon>Micromonospora</taxon>
    </lineage>
</organism>
<keyword evidence="4" id="KW-1185">Reference proteome</keyword>
<reference evidence="4" key="1">
    <citation type="submission" date="2016-06" db="EMBL/GenBank/DDBJ databases">
        <authorList>
            <person name="Varghese N."/>
            <person name="Submissions Spin"/>
        </authorList>
    </citation>
    <scope>NUCLEOTIDE SEQUENCE [LARGE SCALE GENOMIC DNA]</scope>
    <source>
        <strain evidence="4">DSM 44830</strain>
    </source>
</reference>